<comment type="subcellular location">
    <subcellularLocation>
        <location evidence="1">Membrane</location>
        <topology evidence="1">Multi-pass membrane protein</topology>
    </subcellularLocation>
</comment>
<dbReference type="InterPro" id="IPR002293">
    <property type="entry name" value="AA/rel_permease1"/>
</dbReference>
<dbReference type="GO" id="GO:0015171">
    <property type="term" value="F:amino acid transmembrane transporter activity"/>
    <property type="evidence" value="ECO:0007669"/>
    <property type="project" value="TreeGrafter"/>
</dbReference>
<keyword evidence="3 5" id="KW-1133">Transmembrane helix</keyword>
<feature type="transmembrane region" description="Helical" evidence="5">
    <location>
        <begin position="66"/>
        <end position="87"/>
    </location>
</feature>
<evidence type="ECO:0000256" key="2">
    <source>
        <dbReference type="ARBA" id="ARBA00022692"/>
    </source>
</evidence>
<reference evidence="6 7" key="1">
    <citation type="submission" date="2019-01" db="EMBL/GenBank/DDBJ databases">
        <authorList>
            <person name="Alioto T."/>
            <person name="Alioto T."/>
        </authorList>
    </citation>
    <scope>NUCLEOTIDE SEQUENCE [LARGE SCALE GENOMIC DNA]</scope>
</reference>
<dbReference type="Proteomes" id="UP000386466">
    <property type="component" value="Unassembled WGS sequence"/>
</dbReference>
<organism evidence="6 7">
    <name type="scientific">Lynx pardinus</name>
    <name type="common">Iberian lynx</name>
    <name type="synonym">Felis pardina</name>
    <dbReference type="NCBI Taxonomy" id="191816"/>
    <lineage>
        <taxon>Eukaryota</taxon>
        <taxon>Metazoa</taxon>
        <taxon>Chordata</taxon>
        <taxon>Craniata</taxon>
        <taxon>Vertebrata</taxon>
        <taxon>Euteleostomi</taxon>
        <taxon>Mammalia</taxon>
        <taxon>Eutheria</taxon>
        <taxon>Laurasiatheria</taxon>
        <taxon>Carnivora</taxon>
        <taxon>Feliformia</taxon>
        <taxon>Felidae</taxon>
        <taxon>Felinae</taxon>
        <taxon>Lynx</taxon>
    </lineage>
</organism>
<keyword evidence="4 5" id="KW-0472">Membrane</keyword>
<dbReference type="AlphaFoldDB" id="A0A485PDD4"/>
<dbReference type="Gene3D" id="1.20.1740.10">
    <property type="entry name" value="Amino acid/polyamine transporter I"/>
    <property type="match status" value="1"/>
</dbReference>
<feature type="transmembrane region" description="Helical" evidence="5">
    <location>
        <begin position="37"/>
        <end position="54"/>
    </location>
</feature>
<proteinExistence type="predicted"/>
<gene>
    <name evidence="6" type="ORF">LYPA_23C010117</name>
</gene>
<evidence type="ECO:0000256" key="3">
    <source>
        <dbReference type="ARBA" id="ARBA00022989"/>
    </source>
</evidence>
<protein>
    <submittedName>
        <fullName evidence="6">Cationic amino acid transporter</fullName>
    </submittedName>
</protein>
<dbReference type="GO" id="GO:0005886">
    <property type="term" value="C:plasma membrane"/>
    <property type="evidence" value="ECO:0007669"/>
    <property type="project" value="TreeGrafter"/>
</dbReference>
<evidence type="ECO:0000256" key="5">
    <source>
        <dbReference type="SAM" id="Phobius"/>
    </source>
</evidence>
<evidence type="ECO:0000313" key="7">
    <source>
        <dbReference type="Proteomes" id="UP000386466"/>
    </source>
</evidence>
<dbReference type="EMBL" id="CAAGRJ010028730">
    <property type="protein sequence ID" value="VFV40252.1"/>
    <property type="molecule type" value="Genomic_DNA"/>
</dbReference>
<dbReference type="PANTHER" id="PTHR43243">
    <property type="entry name" value="INNER MEMBRANE TRANSPORTER YGJI-RELATED"/>
    <property type="match status" value="1"/>
</dbReference>
<keyword evidence="2 5" id="KW-0812">Transmembrane</keyword>
<evidence type="ECO:0000313" key="6">
    <source>
        <dbReference type="EMBL" id="VFV40252.1"/>
    </source>
</evidence>
<sequence>MLCQAFHRFGQKLVRRRPLEEEVFEISFERSLSTLDLVALGVGRTIGAGVYILACEMISNQAGPSIVICFLVAGLSFVLTGLCYAEISAWVPHSGSSYLYTYVIIGELWAFITGWNLILSFTADTVIYTMTWVLTFENLLGNQMSQTLRESISQHVPQVLADNLGYFAVVLLFVHIGENFEEDYVKAGLNDTSKLGPLGSGGFVPFGFQGILRGQLLVSIHL</sequence>
<evidence type="ECO:0000256" key="4">
    <source>
        <dbReference type="ARBA" id="ARBA00023136"/>
    </source>
</evidence>
<dbReference type="PANTHER" id="PTHR43243:SF12">
    <property type="entry name" value="CATIONIC AMINO ACID TRANSPORTER C-TERMINAL DOMAIN-CONTAINING PROTEIN"/>
    <property type="match status" value="1"/>
</dbReference>
<dbReference type="Pfam" id="PF13520">
    <property type="entry name" value="AA_permease_2"/>
    <property type="match status" value="1"/>
</dbReference>
<keyword evidence="7" id="KW-1185">Reference proteome</keyword>
<name>A0A485PDD4_LYNPA</name>
<feature type="transmembrane region" description="Helical" evidence="5">
    <location>
        <begin position="99"/>
        <end position="121"/>
    </location>
</feature>
<evidence type="ECO:0000256" key="1">
    <source>
        <dbReference type="ARBA" id="ARBA00004141"/>
    </source>
</evidence>
<accession>A0A485PDD4</accession>